<proteinExistence type="predicted"/>
<organism evidence="3 4">
    <name type="scientific">Desulfuromusa kysingii</name>
    <dbReference type="NCBI Taxonomy" id="37625"/>
    <lineage>
        <taxon>Bacteria</taxon>
        <taxon>Pseudomonadati</taxon>
        <taxon>Thermodesulfobacteriota</taxon>
        <taxon>Desulfuromonadia</taxon>
        <taxon>Desulfuromonadales</taxon>
        <taxon>Geopsychrobacteraceae</taxon>
        <taxon>Desulfuromusa</taxon>
    </lineage>
</organism>
<dbReference type="Proteomes" id="UP000199409">
    <property type="component" value="Unassembled WGS sequence"/>
</dbReference>
<dbReference type="AlphaFoldDB" id="A0A1H3XLZ5"/>
<sequence>MVKFLSLLLVMMFISVTAQATTYSCRDKQGRLYMSDNLQALPEECRGKVKVVETEDPDNLNYVPAQKVSPGVSAEFEQEVHDVEMAQQQQKERVENLLQRAEQLAKQYNYAVEEKSRANRRWSYRSRGIIAEANQLIEKVRADKQQLLAEMSDEKMSWQEEEKMNSWLDEIAD</sequence>
<reference evidence="3 4" key="1">
    <citation type="submission" date="2016-10" db="EMBL/GenBank/DDBJ databases">
        <authorList>
            <person name="de Groot N.N."/>
        </authorList>
    </citation>
    <scope>NUCLEOTIDE SEQUENCE [LARGE SCALE GENOMIC DNA]</scope>
    <source>
        <strain evidence="3 4">DSM 7343</strain>
    </source>
</reference>
<evidence type="ECO:0000313" key="4">
    <source>
        <dbReference type="Proteomes" id="UP000199409"/>
    </source>
</evidence>
<keyword evidence="2" id="KW-0732">Signal</keyword>
<gene>
    <name evidence="3" type="ORF">SAMN05660420_01005</name>
</gene>
<feature type="chain" id="PRO_5011685034" description="DUF4124 domain-containing protein" evidence="2">
    <location>
        <begin position="21"/>
        <end position="173"/>
    </location>
</feature>
<name>A0A1H3XLZ5_9BACT</name>
<feature type="region of interest" description="Disordered" evidence="1">
    <location>
        <begin position="153"/>
        <end position="173"/>
    </location>
</feature>
<evidence type="ECO:0000256" key="1">
    <source>
        <dbReference type="SAM" id="MobiDB-lite"/>
    </source>
</evidence>
<protein>
    <recommendedName>
        <fullName evidence="5">DUF4124 domain-containing protein</fullName>
    </recommendedName>
</protein>
<feature type="signal peptide" evidence="2">
    <location>
        <begin position="1"/>
        <end position="20"/>
    </location>
</feature>
<accession>A0A1H3XLZ5</accession>
<keyword evidence="4" id="KW-1185">Reference proteome</keyword>
<feature type="compositionally biased region" description="Basic and acidic residues" evidence="1">
    <location>
        <begin position="153"/>
        <end position="164"/>
    </location>
</feature>
<dbReference type="STRING" id="37625.SAMN05660420_01005"/>
<dbReference type="EMBL" id="FNQN01000002">
    <property type="protein sequence ID" value="SDZ99612.1"/>
    <property type="molecule type" value="Genomic_DNA"/>
</dbReference>
<evidence type="ECO:0008006" key="5">
    <source>
        <dbReference type="Google" id="ProtNLM"/>
    </source>
</evidence>
<evidence type="ECO:0000313" key="3">
    <source>
        <dbReference type="EMBL" id="SDZ99612.1"/>
    </source>
</evidence>
<evidence type="ECO:0000256" key="2">
    <source>
        <dbReference type="SAM" id="SignalP"/>
    </source>
</evidence>
<dbReference type="PROSITE" id="PS51257">
    <property type="entry name" value="PROKAR_LIPOPROTEIN"/>
    <property type="match status" value="1"/>
</dbReference>